<reference evidence="7 8" key="1">
    <citation type="submission" date="2017-02" db="EMBL/GenBank/DDBJ databases">
        <authorList>
            <person name="Peterson S.W."/>
        </authorList>
    </citation>
    <scope>NUCLEOTIDE SEQUENCE [LARGE SCALE GENOMIC DNA]</scope>
    <source>
        <strain evidence="7 8">S285</strain>
    </source>
</reference>
<feature type="transmembrane region" description="Helical" evidence="6">
    <location>
        <begin position="105"/>
        <end position="126"/>
    </location>
</feature>
<dbReference type="GO" id="GO:0005886">
    <property type="term" value="C:plasma membrane"/>
    <property type="evidence" value="ECO:0007669"/>
    <property type="project" value="UniProtKB-SubCell"/>
</dbReference>
<dbReference type="OrthoDB" id="8149983at2"/>
<evidence type="ECO:0000256" key="5">
    <source>
        <dbReference type="ARBA" id="ARBA00023136"/>
    </source>
</evidence>
<keyword evidence="2" id="KW-1003">Cell membrane</keyword>
<feature type="transmembrane region" description="Helical" evidence="6">
    <location>
        <begin position="351"/>
        <end position="372"/>
    </location>
</feature>
<dbReference type="PANTHER" id="PTHR30250:SF11">
    <property type="entry name" value="O-ANTIGEN TRANSPORTER-RELATED"/>
    <property type="match status" value="1"/>
</dbReference>
<proteinExistence type="predicted"/>
<accession>A0A1W6MYD3</accession>
<dbReference type="PANTHER" id="PTHR30250">
    <property type="entry name" value="PST FAMILY PREDICTED COLANIC ACID TRANSPORTER"/>
    <property type="match status" value="1"/>
</dbReference>
<protein>
    <submittedName>
        <fullName evidence="7">Teichoic acid transporter</fullName>
    </submittedName>
</protein>
<comment type="subcellular location">
    <subcellularLocation>
        <location evidence="1">Cell membrane</location>
        <topology evidence="1">Multi-pass membrane protein</topology>
    </subcellularLocation>
</comment>
<sequence>MKVMLAFLANSLTNFVIGILVAKYLGPGEYGRFAIAFSIVGVVQTALFDWMRLAATRFYSEKVRENQPVVRASLDLSFVVVTCGLALATLLYALFGPKLDFDSTLILLALAIAAVNGLFDYLIALVRARFEDQLFWRLVLGKNVLSLVLTGGGAFLFHSAAVAMEGVIASLLGTVIAARASLTDRHAQSHFARRNMAATLAAYSAPIVAAHLIYQAVPLATRAVVADVFDFAETGQFALAFDLGMRAILALGSALDVLLFQIAVAAHENHGDDEARWQVGRNMAVVLAVLLPGCVGVYFIMPSIELLIVPGQFRGPFGHYLSLLLPGLFSMGMILFAVNPVFQIAKKTGPMIAAALAGALAGVVLFFLLPWGEDASNLALAQCGVYVVALLATLAFAAREKPIWPRLRDLGASVAATLGMAGALASMQDLAPGFVTLVAQICVGALAYGALTFVFDTAGLRGELMGWAKSRRQPV</sequence>
<dbReference type="STRING" id="655015.B1812_17430"/>
<gene>
    <name evidence="7" type="ORF">B1812_17430</name>
</gene>
<evidence type="ECO:0000313" key="7">
    <source>
        <dbReference type="EMBL" id="ARN82573.1"/>
    </source>
</evidence>
<feature type="transmembrane region" description="Helical" evidence="6">
    <location>
        <begin position="7"/>
        <end position="26"/>
    </location>
</feature>
<dbReference type="Proteomes" id="UP000193978">
    <property type="component" value="Chromosome"/>
</dbReference>
<evidence type="ECO:0000256" key="6">
    <source>
        <dbReference type="SAM" id="Phobius"/>
    </source>
</evidence>
<keyword evidence="3 6" id="KW-0812">Transmembrane</keyword>
<organism evidence="7 8">
    <name type="scientific">Methylocystis bryophila</name>
    <dbReference type="NCBI Taxonomy" id="655015"/>
    <lineage>
        <taxon>Bacteria</taxon>
        <taxon>Pseudomonadati</taxon>
        <taxon>Pseudomonadota</taxon>
        <taxon>Alphaproteobacteria</taxon>
        <taxon>Hyphomicrobiales</taxon>
        <taxon>Methylocystaceae</taxon>
        <taxon>Methylocystis</taxon>
    </lineage>
</organism>
<dbReference type="EMBL" id="CP019948">
    <property type="protein sequence ID" value="ARN82573.1"/>
    <property type="molecule type" value="Genomic_DNA"/>
</dbReference>
<feature type="transmembrane region" description="Helical" evidence="6">
    <location>
        <begin position="279"/>
        <end position="300"/>
    </location>
</feature>
<keyword evidence="5 6" id="KW-0472">Membrane</keyword>
<feature type="transmembrane region" description="Helical" evidence="6">
    <location>
        <begin position="72"/>
        <end position="93"/>
    </location>
</feature>
<feature type="transmembrane region" description="Helical" evidence="6">
    <location>
        <begin position="163"/>
        <end position="182"/>
    </location>
</feature>
<feature type="transmembrane region" description="Helical" evidence="6">
    <location>
        <begin position="194"/>
        <end position="214"/>
    </location>
</feature>
<feature type="transmembrane region" description="Helical" evidence="6">
    <location>
        <begin position="410"/>
        <end position="428"/>
    </location>
</feature>
<dbReference type="KEGG" id="mbry:B1812_17430"/>
<evidence type="ECO:0000256" key="4">
    <source>
        <dbReference type="ARBA" id="ARBA00022989"/>
    </source>
</evidence>
<feature type="transmembrane region" description="Helical" evidence="6">
    <location>
        <begin position="247"/>
        <end position="267"/>
    </location>
</feature>
<dbReference type="InterPro" id="IPR050833">
    <property type="entry name" value="Poly_Biosynth_Transport"/>
</dbReference>
<evidence type="ECO:0000313" key="8">
    <source>
        <dbReference type="Proteomes" id="UP000193978"/>
    </source>
</evidence>
<keyword evidence="8" id="KW-1185">Reference proteome</keyword>
<feature type="transmembrane region" description="Helical" evidence="6">
    <location>
        <begin position="434"/>
        <end position="455"/>
    </location>
</feature>
<feature type="transmembrane region" description="Helical" evidence="6">
    <location>
        <begin position="378"/>
        <end position="398"/>
    </location>
</feature>
<evidence type="ECO:0000256" key="1">
    <source>
        <dbReference type="ARBA" id="ARBA00004651"/>
    </source>
</evidence>
<dbReference type="AlphaFoldDB" id="A0A1W6MYD3"/>
<feature type="transmembrane region" description="Helical" evidence="6">
    <location>
        <begin position="138"/>
        <end position="157"/>
    </location>
</feature>
<evidence type="ECO:0000256" key="3">
    <source>
        <dbReference type="ARBA" id="ARBA00022692"/>
    </source>
</evidence>
<feature type="transmembrane region" description="Helical" evidence="6">
    <location>
        <begin position="32"/>
        <end position="51"/>
    </location>
</feature>
<feature type="transmembrane region" description="Helical" evidence="6">
    <location>
        <begin position="320"/>
        <end position="339"/>
    </location>
</feature>
<keyword evidence="4 6" id="KW-1133">Transmembrane helix</keyword>
<name>A0A1W6MYD3_9HYPH</name>
<evidence type="ECO:0000256" key="2">
    <source>
        <dbReference type="ARBA" id="ARBA00022475"/>
    </source>
</evidence>